<dbReference type="InterPro" id="IPR038696">
    <property type="entry name" value="IalB_sf"/>
</dbReference>
<reference evidence="3 4" key="1">
    <citation type="submission" date="2016-02" db="EMBL/GenBank/DDBJ databases">
        <title>Complete genome sequence of Halocynthiibacter arcticus PAMC 20958t from arctic marine sediment.</title>
        <authorList>
            <person name="Lee Y.M."/>
            <person name="Baek K."/>
            <person name="Lee H.K."/>
            <person name="Shin S.C."/>
        </authorList>
    </citation>
    <scope>NUCLEOTIDE SEQUENCE [LARGE SCALE GENOMIC DNA]</scope>
    <source>
        <strain evidence="3">PAMC 20958</strain>
    </source>
</reference>
<evidence type="ECO:0000256" key="1">
    <source>
        <dbReference type="SAM" id="MobiDB-lite"/>
    </source>
</evidence>
<accession>A0A126V4U6</accession>
<dbReference type="RefSeq" id="WP_039003526.1">
    <property type="nucleotide sequence ID" value="NZ_CP014327.1"/>
</dbReference>
<name>A0A126V4U6_9RHOB</name>
<dbReference type="InterPro" id="IPR010642">
    <property type="entry name" value="Invasion_prot_B"/>
</dbReference>
<dbReference type="OrthoDB" id="9797912at2"/>
<sequence>MNLAMKSILAACFVTLPSLALAQDTASPDQAPATDETPAETPASETAPSAADQLSTGTPVEARLPTKDEVVVGEEYLLDVSGDWQIRCAKTDEEFDPCQLYQLLQNGEGPFAEISIFPINEPNSKAVAGATIITPLDTMLPPGILISVDSTDARRYPYSFCGSVGCVGRIGLLAEDIAAYKKGSAASLQIVPAVAPDQTATATISLKGFTLGYDKLVALQPKK</sequence>
<evidence type="ECO:0000313" key="4">
    <source>
        <dbReference type="Proteomes" id="UP000070371"/>
    </source>
</evidence>
<feature type="region of interest" description="Disordered" evidence="1">
    <location>
        <begin position="25"/>
        <end position="61"/>
    </location>
</feature>
<evidence type="ECO:0000256" key="2">
    <source>
        <dbReference type="SAM" id="SignalP"/>
    </source>
</evidence>
<evidence type="ECO:0000313" key="3">
    <source>
        <dbReference type="EMBL" id="AML52729.1"/>
    </source>
</evidence>
<keyword evidence="4" id="KW-1185">Reference proteome</keyword>
<dbReference type="EMBL" id="CP014327">
    <property type="protein sequence ID" value="AML52729.1"/>
    <property type="molecule type" value="Genomic_DNA"/>
</dbReference>
<organism evidence="3 4">
    <name type="scientific">Falsihalocynthiibacter arcticus</name>
    <dbReference type="NCBI Taxonomy" id="1579316"/>
    <lineage>
        <taxon>Bacteria</taxon>
        <taxon>Pseudomonadati</taxon>
        <taxon>Pseudomonadota</taxon>
        <taxon>Alphaproteobacteria</taxon>
        <taxon>Rhodobacterales</taxon>
        <taxon>Roseobacteraceae</taxon>
        <taxon>Falsihalocynthiibacter</taxon>
    </lineage>
</organism>
<dbReference type="Gene3D" id="2.60.40.1880">
    <property type="entry name" value="Invasion associated locus B (IalB) protein"/>
    <property type="match status" value="1"/>
</dbReference>
<protein>
    <recommendedName>
        <fullName evidence="5">Invasion protein</fullName>
    </recommendedName>
</protein>
<feature type="chain" id="PRO_5007443341" description="Invasion protein" evidence="2">
    <location>
        <begin position="23"/>
        <end position="223"/>
    </location>
</feature>
<dbReference type="Proteomes" id="UP000070371">
    <property type="component" value="Chromosome"/>
</dbReference>
<evidence type="ECO:0008006" key="5">
    <source>
        <dbReference type="Google" id="ProtNLM"/>
    </source>
</evidence>
<dbReference type="Pfam" id="PF06776">
    <property type="entry name" value="IalB"/>
    <property type="match status" value="1"/>
</dbReference>
<keyword evidence="2" id="KW-0732">Signal</keyword>
<feature type="compositionally biased region" description="Polar residues" evidence="1">
    <location>
        <begin position="43"/>
        <end position="58"/>
    </location>
</feature>
<dbReference type="AlphaFoldDB" id="A0A126V4U6"/>
<dbReference type="STRING" id="1579316.RC74_16975"/>
<gene>
    <name evidence="3" type="ORF">RC74_16975</name>
</gene>
<proteinExistence type="predicted"/>
<feature type="signal peptide" evidence="2">
    <location>
        <begin position="1"/>
        <end position="22"/>
    </location>
</feature>
<dbReference type="KEGG" id="hat:RC74_16975"/>